<dbReference type="InterPro" id="IPR027417">
    <property type="entry name" value="P-loop_NTPase"/>
</dbReference>
<dbReference type="CDD" id="cd17930">
    <property type="entry name" value="DEXHc_cas3"/>
    <property type="match status" value="1"/>
</dbReference>
<evidence type="ECO:0000259" key="6">
    <source>
        <dbReference type="PROSITE" id="PS51192"/>
    </source>
</evidence>
<evidence type="ECO:0000313" key="8">
    <source>
        <dbReference type="Proteomes" id="UP000288086"/>
    </source>
</evidence>
<dbReference type="GO" id="GO:0005524">
    <property type="term" value="F:ATP binding"/>
    <property type="evidence" value="ECO:0007669"/>
    <property type="project" value="UniProtKB-KW"/>
</dbReference>
<dbReference type="AlphaFoldDB" id="A0A444J8Q9"/>
<keyword evidence="1" id="KW-0547">Nucleotide-binding</keyword>
<dbReference type="PANTHER" id="PTHR47961">
    <property type="entry name" value="DNA POLYMERASE THETA, PUTATIVE (AFU_ORTHOLOGUE AFUA_1G05260)-RELATED"/>
    <property type="match status" value="1"/>
</dbReference>
<dbReference type="GO" id="GO:0051607">
    <property type="term" value="P:defense response to virus"/>
    <property type="evidence" value="ECO:0007669"/>
    <property type="project" value="UniProtKB-KW"/>
</dbReference>
<dbReference type="InterPro" id="IPR014001">
    <property type="entry name" value="Helicase_ATP-bd"/>
</dbReference>
<keyword evidence="5" id="KW-0051">Antiviral defense</keyword>
<proteinExistence type="predicted"/>
<sequence>MLYSCLVDADFLNTEFFMKPEQSSSRNRQEGLEVLSDKFYGYMAALISGAEKTEINTLRQQIFNECQKAAEFEPGFFSLNVPTGGGKTLAGMAFALNHALKRDKKRIIVAIPFTSIIEQTAKKYKEIFGEHNVLEHHSNIDPEKETRQSRLASENWDAPIIVTTNVQLFESLFAAKSSRCRKLHNIVNSVIICDEAQMLPPEYLKPILSTMKGLVDFFRVSIVLCTATQPALTGNIGAGDAKFTGIAKENIRDIISDHQLHSLSKKFQRVEVHHAGKYDQWEELADELARYPQVLCVVNTRKNCRDLHALMPSETILLSANLCGEHRSDIIARIKKSLKNKEPVRVISTQLVEAGVDIDFPIVYRAMAGFDSIAQAAGRCNREGQLEKNGKLVKGKMVVFDSPKPPPAGFLRKGADAGAEIMRLDPQGCKNLQPDTFRKYFELFYSNGITSFDQKNMHSLLVTDAGQGECQFRTAAQKFRLIDDQEQVAVVVWYSGKKTSGQQLIGQLKQYGPDRTVFRKMQRFTVTLPKKQFLENKESIFEEIAGVWCQSVDYAYDETTGFVGLDMSPNYGAIIG</sequence>
<reference evidence="7 8" key="1">
    <citation type="submission" date="2017-01" db="EMBL/GenBank/DDBJ databases">
        <title>The cable genome- insights into the physiology and evolution of filamentous bacteria capable of sulfide oxidation via long distance electron transfer.</title>
        <authorList>
            <person name="Schreiber L."/>
            <person name="Bjerg J.T."/>
            <person name="Boggild A."/>
            <person name="Van De Vossenberg J."/>
            <person name="Meysman F."/>
            <person name="Nielsen L.P."/>
            <person name="Schramm A."/>
            <person name="Kjeldsen K.U."/>
        </authorList>
    </citation>
    <scope>NUCLEOTIDE SEQUENCE [LARGE SCALE GENOMIC DNA]</scope>
    <source>
        <strain evidence="7">A1</strain>
    </source>
</reference>
<dbReference type="InterPro" id="IPR050474">
    <property type="entry name" value="Hel308_SKI2-like"/>
</dbReference>
<dbReference type="Pfam" id="PF22590">
    <property type="entry name" value="Cas3-like_C_2"/>
    <property type="match status" value="1"/>
</dbReference>
<dbReference type="EC" id="3.6.4.-" evidence="7"/>
<dbReference type="Proteomes" id="UP000288086">
    <property type="component" value="Unassembled WGS sequence"/>
</dbReference>
<name>A0A444J8Q9_9BACT</name>
<accession>A0A444J8Q9</accession>
<dbReference type="Gene3D" id="3.40.50.300">
    <property type="entry name" value="P-loop containing nucleotide triphosphate hydrolases"/>
    <property type="match status" value="2"/>
</dbReference>
<dbReference type="InterPro" id="IPR054712">
    <property type="entry name" value="Cas3-like_dom"/>
</dbReference>
<dbReference type="EMBL" id="MTKP01000052">
    <property type="protein sequence ID" value="RWX49437.1"/>
    <property type="molecule type" value="Genomic_DNA"/>
</dbReference>
<protein>
    <submittedName>
        <fullName evidence="7">CRISPR-associated helicase, Cas3 family</fullName>
        <ecNumber evidence="7">3.6.4.-</ecNumber>
    </submittedName>
</protein>
<dbReference type="InterPro" id="IPR011545">
    <property type="entry name" value="DEAD/DEAH_box_helicase_dom"/>
</dbReference>
<keyword evidence="8" id="KW-1185">Reference proteome</keyword>
<gene>
    <name evidence="7" type="ORF">VT98_10523</name>
</gene>
<dbReference type="Pfam" id="PF00270">
    <property type="entry name" value="DEAD"/>
    <property type="match status" value="1"/>
</dbReference>
<evidence type="ECO:0000256" key="2">
    <source>
        <dbReference type="ARBA" id="ARBA00022801"/>
    </source>
</evidence>
<evidence type="ECO:0000256" key="3">
    <source>
        <dbReference type="ARBA" id="ARBA00022806"/>
    </source>
</evidence>
<evidence type="ECO:0000256" key="4">
    <source>
        <dbReference type="ARBA" id="ARBA00022840"/>
    </source>
</evidence>
<dbReference type="SUPFAM" id="SSF52540">
    <property type="entry name" value="P-loop containing nucleoside triphosphate hydrolases"/>
    <property type="match status" value="1"/>
</dbReference>
<evidence type="ECO:0000256" key="1">
    <source>
        <dbReference type="ARBA" id="ARBA00022741"/>
    </source>
</evidence>
<dbReference type="InterPro" id="IPR006474">
    <property type="entry name" value="Helicase_Cas3_CRISPR-ass_core"/>
</dbReference>
<keyword evidence="4" id="KW-0067">ATP-binding</keyword>
<dbReference type="GO" id="GO:0004386">
    <property type="term" value="F:helicase activity"/>
    <property type="evidence" value="ECO:0007669"/>
    <property type="project" value="UniProtKB-KW"/>
</dbReference>
<keyword evidence="2 7" id="KW-0378">Hydrolase</keyword>
<feature type="domain" description="Helicase ATP-binding" evidence="6">
    <location>
        <begin position="68"/>
        <end position="247"/>
    </location>
</feature>
<dbReference type="PANTHER" id="PTHR47961:SF6">
    <property type="entry name" value="DNA-DIRECTED DNA POLYMERASE"/>
    <property type="match status" value="1"/>
</dbReference>
<dbReference type="GO" id="GO:0016787">
    <property type="term" value="F:hydrolase activity"/>
    <property type="evidence" value="ECO:0007669"/>
    <property type="project" value="UniProtKB-KW"/>
</dbReference>
<dbReference type="PROSITE" id="PS51192">
    <property type="entry name" value="HELICASE_ATP_BIND_1"/>
    <property type="match status" value="1"/>
</dbReference>
<dbReference type="NCBIfam" id="TIGR01587">
    <property type="entry name" value="cas3_core"/>
    <property type="match status" value="1"/>
</dbReference>
<keyword evidence="3" id="KW-0347">Helicase</keyword>
<dbReference type="SMART" id="SM00487">
    <property type="entry name" value="DEXDc"/>
    <property type="match status" value="1"/>
</dbReference>
<organism evidence="7 8">
    <name type="scientific">Candidatus Electrothrix communis</name>
    <dbReference type="NCBI Taxonomy" id="1859133"/>
    <lineage>
        <taxon>Bacteria</taxon>
        <taxon>Pseudomonadati</taxon>
        <taxon>Thermodesulfobacteriota</taxon>
        <taxon>Desulfobulbia</taxon>
        <taxon>Desulfobulbales</taxon>
        <taxon>Desulfobulbaceae</taxon>
        <taxon>Candidatus Electrothrix</taxon>
    </lineage>
</organism>
<evidence type="ECO:0000256" key="5">
    <source>
        <dbReference type="ARBA" id="ARBA00023118"/>
    </source>
</evidence>
<comment type="caution">
    <text evidence="7">The sequence shown here is derived from an EMBL/GenBank/DDBJ whole genome shotgun (WGS) entry which is preliminary data.</text>
</comment>
<evidence type="ECO:0000313" key="7">
    <source>
        <dbReference type="EMBL" id="RWX49437.1"/>
    </source>
</evidence>
<dbReference type="GO" id="GO:0003676">
    <property type="term" value="F:nucleic acid binding"/>
    <property type="evidence" value="ECO:0007669"/>
    <property type="project" value="InterPro"/>
</dbReference>